<dbReference type="STRING" id="1300222.I532_23524"/>
<keyword evidence="4" id="KW-1185">Reference proteome</keyword>
<dbReference type="InterPro" id="IPR019076">
    <property type="entry name" value="Spore_lipoprot_YhcN/YlaJ-like"/>
</dbReference>
<feature type="compositionally biased region" description="Polar residues" evidence="1">
    <location>
        <begin position="319"/>
        <end position="330"/>
    </location>
</feature>
<feature type="signal peptide" evidence="2">
    <location>
        <begin position="1"/>
        <end position="25"/>
    </location>
</feature>
<evidence type="ECO:0000256" key="2">
    <source>
        <dbReference type="SAM" id="SignalP"/>
    </source>
</evidence>
<dbReference type="PATRIC" id="fig|1300222.3.peg.4935"/>
<gene>
    <name evidence="3" type="ORF">I532_23524</name>
</gene>
<feature type="chain" id="PRO_5004095540" description="Sporulation lipoprotein YhcN/YlaJ-like protein" evidence="2">
    <location>
        <begin position="26"/>
        <end position="342"/>
    </location>
</feature>
<evidence type="ECO:0008006" key="5">
    <source>
        <dbReference type="Google" id="ProtNLM"/>
    </source>
</evidence>
<protein>
    <recommendedName>
        <fullName evidence="5">Sporulation lipoprotein YhcN/YlaJ-like protein</fullName>
    </recommendedName>
</protein>
<keyword evidence="2" id="KW-0732">Signal</keyword>
<proteinExistence type="predicted"/>
<dbReference type="PROSITE" id="PS51257">
    <property type="entry name" value="PROKAR_LIPOPROTEIN"/>
    <property type="match status" value="1"/>
</dbReference>
<accession>M8E3Y7</accession>
<organism evidence="3 4">
    <name type="scientific">Brevibacillus borstelensis AK1</name>
    <dbReference type="NCBI Taxonomy" id="1300222"/>
    <lineage>
        <taxon>Bacteria</taxon>
        <taxon>Bacillati</taxon>
        <taxon>Bacillota</taxon>
        <taxon>Bacilli</taxon>
        <taxon>Bacillales</taxon>
        <taxon>Paenibacillaceae</taxon>
        <taxon>Brevibacillus</taxon>
    </lineage>
</organism>
<comment type="caution">
    <text evidence="3">The sequence shown here is derived from an EMBL/GenBank/DDBJ whole genome shotgun (WGS) entry which is preliminary data.</text>
</comment>
<evidence type="ECO:0000313" key="4">
    <source>
        <dbReference type="Proteomes" id="UP000012081"/>
    </source>
</evidence>
<dbReference type="AlphaFoldDB" id="M8E3Y7"/>
<reference evidence="3 4" key="1">
    <citation type="submission" date="2013-03" db="EMBL/GenBank/DDBJ databases">
        <title>Assembly of a new bacterial strain Brevibacillus borstelensis AK1.</title>
        <authorList>
            <person name="Rajan I."/>
            <person name="PoliReddy D."/>
            <person name="Sugumar T."/>
            <person name="Rathinam K."/>
            <person name="Alqarawi S."/>
            <person name="Khalil A.B."/>
            <person name="Sivakumar N."/>
        </authorList>
    </citation>
    <scope>NUCLEOTIDE SEQUENCE [LARGE SCALE GENOMIC DNA]</scope>
    <source>
        <strain evidence="3 4">AK1</strain>
    </source>
</reference>
<sequence length="342" mass="35379">MNKKTWLLQAVAGIALLTSACANNAAPDANRPNGTTVNQAAPRLFNADKAGVYNNAPGLPDNARTNFPYTNANRPAGIAGTGFGTAGTGNGTAGTGFGAAGTGTGFGTMNGTAGTTRGTVFGDTGYNGGINSYNAFTDNGMRPLNRAGTNNQSIYRTNQGAGTMATNTMPHMGYAQAHRADMQAAGVGGANGTGFGGGANNVFVDRDALARAVGNVTVSCPGVDRSTVLVTDEEVFVGLNTQGPDGRTAKDQARMNAMSVSPRYYKVYVTDNQQDIDEISRIASRTSNGPVTRAEDTRQIDALIKRMGGTVDGEEMRTKGSTMTTENNRTNKAKQGMGTSSR</sequence>
<dbReference type="Proteomes" id="UP000012081">
    <property type="component" value="Unassembled WGS sequence"/>
</dbReference>
<name>M8E3Y7_9BACL</name>
<feature type="region of interest" description="Disordered" evidence="1">
    <location>
        <begin position="312"/>
        <end position="342"/>
    </location>
</feature>
<evidence type="ECO:0000313" key="3">
    <source>
        <dbReference type="EMBL" id="EMT50175.1"/>
    </source>
</evidence>
<evidence type="ECO:0000256" key="1">
    <source>
        <dbReference type="SAM" id="MobiDB-lite"/>
    </source>
</evidence>
<dbReference type="EMBL" id="APBN01000019">
    <property type="protein sequence ID" value="EMT50175.1"/>
    <property type="molecule type" value="Genomic_DNA"/>
</dbReference>
<dbReference type="Pfam" id="PF09580">
    <property type="entry name" value="Spore_YhcN_YlaJ"/>
    <property type="match status" value="1"/>
</dbReference>